<dbReference type="InterPro" id="IPR011990">
    <property type="entry name" value="TPR-like_helical_dom_sf"/>
</dbReference>
<dbReference type="Gene3D" id="1.25.40.10">
    <property type="entry name" value="Tetratricopeptide repeat domain"/>
    <property type="match status" value="1"/>
</dbReference>
<protein>
    <submittedName>
        <fullName evidence="2">Sporulation protein</fullName>
    </submittedName>
</protein>
<dbReference type="Proteomes" id="UP000285023">
    <property type="component" value="Unassembled WGS sequence"/>
</dbReference>
<dbReference type="InterPro" id="IPR036680">
    <property type="entry name" value="SPOR-like_sf"/>
</dbReference>
<name>A0A418Q127_9SPHN</name>
<dbReference type="InterPro" id="IPR019734">
    <property type="entry name" value="TPR_rpt"/>
</dbReference>
<dbReference type="EMBL" id="QXTF01000001">
    <property type="protein sequence ID" value="RIX31524.1"/>
    <property type="molecule type" value="Genomic_DNA"/>
</dbReference>
<proteinExistence type="predicted"/>
<accession>A0A418Q127</accession>
<dbReference type="SMART" id="SM00028">
    <property type="entry name" value="TPR"/>
    <property type="match status" value="3"/>
</dbReference>
<keyword evidence="3" id="KW-1185">Reference proteome</keyword>
<sequence>MRWTNCSVRCLNWNRWPNGPRERSGPERTKVGDEVMTNPKRLGAALTAASLMAVVTACAGPGSSGTKSASIFGGKVDSSNIALATRAQVALTSNDLQNAVSLAERAVERSPNDAGFRALLGNCYLASGRFASAEAAYRDSLTLVGTQPQVVLKLALVQISQGKTEDAKALLAAAQGLLDAADTGLALALAGDPQSAISILEPAARAIGADATVRQNLALAYAFAGNWDQARVVASQDVPADQLDGRIQQWMALAKPARQSDQVAAFIGIRPVASDPGQPVRLALNKVENVRQAAAEPVTPQPQQALVAAVQPAPVYEAPVMVAEAQPATVYEAPVAAVTNPTPSVEPVALPVAMAAAAETAPPVADYAAAPASPIRQARPALSPAAVRLSDSLPSIRRAALPKAKQAKSRAVVQLGAYSSRDRIELAWNNASAKFSSLRGYTPVSARFDSGKGTVYRLSVKGFASDRDAIQLCSLLKRQGRACFVRAVSNDTPVRFASR</sequence>
<dbReference type="InterPro" id="IPR007730">
    <property type="entry name" value="SPOR-like_dom"/>
</dbReference>
<organism evidence="2 3">
    <name type="scientific">Sphingomonas edaphi</name>
    <dbReference type="NCBI Taxonomy" id="2315689"/>
    <lineage>
        <taxon>Bacteria</taxon>
        <taxon>Pseudomonadati</taxon>
        <taxon>Pseudomonadota</taxon>
        <taxon>Alphaproteobacteria</taxon>
        <taxon>Sphingomonadales</taxon>
        <taxon>Sphingomonadaceae</taxon>
        <taxon>Sphingomonas</taxon>
    </lineage>
</organism>
<dbReference type="SUPFAM" id="SSF48452">
    <property type="entry name" value="TPR-like"/>
    <property type="match status" value="1"/>
</dbReference>
<evidence type="ECO:0000259" key="1">
    <source>
        <dbReference type="PROSITE" id="PS51724"/>
    </source>
</evidence>
<dbReference type="GO" id="GO:0042834">
    <property type="term" value="F:peptidoglycan binding"/>
    <property type="evidence" value="ECO:0007669"/>
    <property type="project" value="InterPro"/>
</dbReference>
<dbReference type="AlphaFoldDB" id="A0A418Q127"/>
<comment type="caution">
    <text evidence="2">The sequence shown here is derived from an EMBL/GenBank/DDBJ whole genome shotgun (WGS) entry which is preliminary data.</text>
</comment>
<reference evidence="2 3" key="1">
    <citation type="submission" date="2018-09" db="EMBL/GenBank/DDBJ databases">
        <title>Sphingomonas sp. DAC4.</title>
        <authorList>
            <person name="Seo T."/>
        </authorList>
    </citation>
    <scope>NUCLEOTIDE SEQUENCE [LARGE SCALE GENOMIC DNA]</scope>
    <source>
        <strain evidence="2 3">DAC4</strain>
    </source>
</reference>
<evidence type="ECO:0000313" key="3">
    <source>
        <dbReference type="Proteomes" id="UP000285023"/>
    </source>
</evidence>
<gene>
    <name evidence="2" type="ORF">D3M59_00380</name>
</gene>
<dbReference type="SUPFAM" id="SSF110997">
    <property type="entry name" value="Sporulation related repeat"/>
    <property type="match status" value="1"/>
</dbReference>
<dbReference type="Gene3D" id="3.30.70.1070">
    <property type="entry name" value="Sporulation related repeat"/>
    <property type="match status" value="1"/>
</dbReference>
<evidence type="ECO:0000313" key="2">
    <source>
        <dbReference type="EMBL" id="RIX31524.1"/>
    </source>
</evidence>
<dbReference type="PROSITE" id="PS51724">
    <property type="entry name" value="SPOR"/>
    <property type="match status" value="1"/>
</dbReference>
<dbReference type="Pfam" id="PF13432">
    <property type="entry name" value="TPR_16"/>
    <property type="match status" value="1"/>
</dbReference>
<feature type="domain" description="SPOR" evidence="1">
    <location>
        <begin position="405"/>
        <end position="491"/>
    </location>
</feature>
<dbReference type="Pfam" id="PF14559">
    <property type="entry name" value="TPR_19"/>
    <property type="match status" value="1"/>
</dbReference>
<dbReference type="Pfam" id="PF05036">
    <property type="entry name" value="SPOR"/>
    <property type="match status" value="1"/>
</dbReference>